<keyword evidence="1" id="KW-1133">Transmembrane helix</keyword>
<organism evidence="2 3">
    <name type="scientific">Vitis vinifera</name>
    <name type="common">Grape</name>
    <dbReference type="NCBI Taxonomy" id="29760"/>
    <lineage>
        <taxon>Eukaryota</taxon>
        <taxon>Viridiplantae</taxon>
        <taxon>Streptophyta</taxon>
        <taxon>Embryophyta</taxon>
        <taxon>Tracheophyta</taxon>
        <taxon>Spermatophyta</taxon>
        <taxon>Magnoliopsida</taxon>
        <taxon>eudicotyledons</taxon>
        <taxon>Gunneridae</taxon>
        <taxon>Pentapetalae</taxon>
        <taxon>rosids</taxon>
        <taxon>Vitales</taxon>
        <taxon>Vitaceae</taxon>
        <taxon>Viteae</taxon>
        <taxon>Vitis</taxon>
    </lineage>
</organism>
<gene>
    <name evidence="2" type="ORF">CK203_028849</name>
</gene>
<dbReference type="AlphaFoldDB" id="A0A438IAA7"/>
<accession>A0A438IAA7</accession>
<keyword evidence="1" id="KW-0472">Membrane</keyword>
<dbReference type="Proteomes" id="UP000288805">
    <property type="component" value="Unassembled WGS sequence"/>
</dbReference>
<sequence length="120" mass="13331">MAFLCRAPSFQPQTQLLNLGFHRAISSPQLPPVSNFPCTPLSSRFNNELRLRVRQRMAVVFASNTVYPVGGDSKKEKSDAQGPPFLTILAGLLLFLLVFWLLGSIVMWLFGLIVKSPPSK</sequence>
<comment type="caution">
    <text evidence="2">The sequence shown here is derived from an EMBL/GenBank/DDBJ whole genome shotgun (WGS) entry which is preliminary data.</text>
</comment>
<evidence type="ECO:0000256" key="1">
    <source>
        <dbReference type="SAM" id="Phobius"/>
    </source>
</evidence>
<dbReference type="KEGG" id="vvi:100259569"/>
<name>A0A438IAA7_VITVI</name>
<keyword evidence="1" id="KW-0812">Transmembrane</keyword>
<reference evidence="2 3" key="1">
    <citation type="journal article" date="2018" name="PLoS Genet.">
        <title>Population sequencing reveals clonal diversity and ancestral inbreeding in the grapevine cultivar Chardonnay.</title>
        <authorList>
            <person name="Roach M.J."/>
            <person name="Johnson D.L."/>
            <person name="Bohlmann J."/>
            <person name="van Vuuren H.J."/>
            <person name="Jones S.J."/>
            <person name="Pretorius I.S."/>
            <person name="Schmidt S.A."/>
            <person name="Borneman A.R."/>
        </authorList>
    </citation>
    <scope>NUCLEOTIDE SEQUENCE [LARGE SCALE GENOMIC DNA]</scope>
    <source>
        <strain evidence="3">cv. Chardonnay</strain>
        <tissue evidence="2">Leaf</tissue>
    </source>
</reference>
<dbReference type="EMBL" id="QGNW01000128">
    <property type="protein sequence ID" value="RVW93655.1"/>
    <property type="molecule type" value="Genomic_DNA"/>
</dbReference>
<dbReference type="OMA" id="IRESWHA"/>
<dbReference type="OrthoDB" id="845508at2759"/>
<feature type="transmembrane region" description="Helical" evidence="1">
    <location>
        <begin position="85"/>
        <end position="114"/>
    </location>
</feature>
<evidence type="ECO:0000313" key="3">
    <source>
        <dbReference type="Proteomes" id="UP000288805"/>
    </source>
</evidence>
<evidence type="ECO:0000313" key="2">
    <source>
        <dbReference type="EMBL" id="RVW93655.1"/>
    </source>
</evidence>
<protein>
    <submittedName>
        <fullName evidence="2">Uncharacterized protein</fullName>
    </submittedName>
</protein>
<proteinExistence type="predicted"/>